<dbReference type="Proteomes" id="UP001236415">
    <property type="component" value="Chromosome"/>
</dbReference>
<reference evidence="1 2" key="1">
    <citation type="submission" date="2023-06" db="EMBL/GenBank/DDBJ databases">
        <title>Paenibacillus polygonum sp. nov., an endophytic bacterium, isolated from Polygonum lapathifolium L. in Nanji Wetland National Nature Reserve, South of Poyang Lake, Jiangxi Province, China.</title>
        <authorList>
            <person name="Yu Z."/>
        </authorList>
    </citation>
    <scope>NUCLEOTIDE SEQUENCE [LARGE SCALE GENOMIC DNA]</scope>
    <source>
        <strain evidence="1 2">C31</strain>
    </source>
</reference>
<dbReference type="RefSeq" id="WP_285742309.1">
    <property type="nucleotide sequence ID" value="NZ_CP127162.1"/>
</dbReference>
<evidence type="ECO:0008006" key="3">
    <source>
        <dbReference type="Google" id="ProtNLM"/>
    </source>
</evidence>
<protein>
    <recommendedName>
        <fullName evidence="3">Bla regulator protein blaR1</fullName>
    </recommendedName>
</protein>
<gene>
    <name evidence="1" type="ORF">QPK24_14650</name>
</gene>
<evidence type="ECO:0000313" key="1">
    <source>
        <dbReference type="EMBL" id="WIV17660.1"/>
    </source>
</evidence>
<organism evidence="1 2">
    <name type="scientific">Paenibacillus polygoni</name>
    <dbReference type="NCBI Taxonomy" id="3050112"/>
    <lineage>
        <taxon>Bacteria</taxon>
        <taxon>Bacillati</taxon>
        <taxon>Bacillota</taxon>
        <taxon>Bacilli</taxon>
        <taxon>Bacillales</taxon>
        <taxon>Paenibacillaceae</taxon>
        <taxon>Paenibacillus</taxon>
    </lineage>
</organism>
<dbReference type="EMBL" id="CP127162">
    <property type="protein sequence ID" value="WIV17660.1"/>
    <property type="molecule type" value="Genomic_DNA"/>
</dbReference>
<proteinExistence type="predicted"/>
<name>A0ABY8WXE5_9BACL</name>
<evidence type="ECO:0000313" key="2">
    <source>
        <dbReference type="Proteomes" id="UP001236415"/>
    </source>
</evidence>
<accession>A0ABY8WXE5</accession>
<keyword evidence="2" id="KW-1185">Reference proteome</keyword>
<sequence length="286" mass="32939">MKYKELIHSSQKRKTTFIGLGLLFILLILWAGNIGYYNSMQLKKPIFPTHYLTTTIFKGTNWMEIDYFENKGPGKKVESISIEEFKKESYAKREKTSYKYQSAYQMHFEFTEKDLEYLPDQNKELIVNTITVNYDDGTSEQVPIGELIFRADPEKSQDLALIHGGSSSDGSGYEVFEMNSDAVLEKIELSHTDKLKDLFQLRVYGKPYDQVTYPKQIKKGDSIYFQYASIEPRLAKDGFISYSVGILVHFRLPDGSKIVYDLLTSNHFYYSSDEMKTIVRDGGAGK</sequence>